<feature type="transmembrane region" description="Helical" evidence="6">
    <location>
        <begin position="273"/>
        <end position="292"/>
    </location>
</feature>
<dbReference type="InterPro" id="IPR011701">
    <property type="entry name" value="MFS"/>
</dbReference>
<dbReference type="SUPFAM" id="SSF103473">
    <property type="entry name" value="MFS general substrate transporter"/>
    <property type="match status" value="1"/>
</dbReference>
<dbReference type="Gene3D" id="1.20.1250.20">
    <property type="entry name" value="MFS general substrate transporter like domains"/>
    <property type="match status" value="2"/>
</dbReference>
<feature type="domain" description="Major facilitator superfamily (MFS) profile" evidence="7">
    <location>
        <begin position="36"/>
        <end position="456"/>
    </location>
</feature>
<protein>
    <submittedName>
        <fullName evidence="8">Major facilitator superfamily domain-containing protein</fullName>
    </submittedName>
</protein>
<keyword evidence="9" id="KW-1185">Reference proteome</keyword>
<dbReference type="Pfam" id="PF07690">
    <property type="entry name" value="MFS_1"/>
    <property type="match status" value="1"/>
</dbReference>
<proteinExistence type="predicted"/>
<reference evidence="8" key="1">
    <citation type="journal article" date="2023" name="Mol. Phylogenet. Evol.">
        <title>Genome-scale phylogeny and comparative genomics of the fungal order Sordariales.</title>
        <authorList>
            <person name="Hensen N."/>
            <person name="Bonometti L."/>
            <person name="Westerberg I."/>
            <person name="Brannstrom I.O."/>
            <person name="Guillou S."/>
            <person name="Cros-Aarteil S."/>
            <person name="Calhoun S."/>
            <person name="Haridas S."/>
            <person name="Kuo A."/>
            <person name="Mondo S."/>
            <person name="Pangilinan J."/>
            <person name="Riley R."/>
            <person name="LaButti K."/>
            <person name="Andreopoulos B."/>
            <person name="Lipzen A."/>
            <person name="Chen C."/>
            <person name="Yan M."/>
            <person name="Daum C."/>
            <person name="Ng V."/>
            <person name="Clum A."/>
            <person name="Steindorff A."/>
            <person name="Ohm R.A."/>
            <person name="Martin F."/>
            <person name="Silar P."/>
            <person name="Natvig D.O."/>
            <person name="Lalanne C."/>
            <person name="Gautier V."/>
            <person name="Ament-Velasquez S.L."/>
            <person name="Kruys A."/>
            <person name="Hutchinson M.I."/>
            <person name="Powell A.J."/>
            <person name="Barry K."/>
            <person name="Miller A.N."/>
            <person name="Grigoriev I.V."/>
            <person name="Debuchy R."/>
            <person name="Gladieux P."/>
            <person name="Hiltunen Thoren M."/>
            <person name="Johannesson H."/>
        </authorList>
    </citation>
    <scope>NUCLEOTIDE SEQUENCE</scope>
    <source>
        <strain evidence="8">CBS 118394</strain>
    </source>
</reference>
<reference evidence="8" key="2">
    <citation type="submission" date="2023-06" db="EMBL/GenBank/DDBJ databases">
        <authorList>
            <consortium name="Lawrence Berkeley National Laboratory"/>
            <person name="Haridas S."/>
            <person name="Hensen N."/>
            <person name="Bonometti L."/>
            <person name="Westerberg I."/>
            <person name="Brannstrom I.O."/>
            <person name="Guillou S."/>
            <person name="Cros-Aarteil S."/>
            <person name="Calhoun S."/>
            <person name="Kuo A."/>
            <person name="Mondo S."/>
            <person name="Pangilinan J."/>
            <person name="Riley R."/>
            <person name="Labutti K."/>
            <person name="Andreopoulos B."/>
            <person name="Lipzen A."/>
            <person name="Chen C."/>
            <person name="Yanf M."/>
            <person name="Daum C."/>
            <person name="Ng V."/>
            <person name="Clum A."/>
            <person name="Steindorff A."/>
            <person name="Ohm R."/>
            <person name="Martin F."/>
            <person name="Silar P."/>
            <person name="Natvig D."/>
            <person name="Lalanne C."/>
            <person name="Gautier V."/>
            <person name="Ament-Velasquez S.L."/>
            <person name="Kruys A."/>
            <person name="Hutchinson M.I."/>
            <person name="Powell A.J."/>
            <person name="Barry K."/>
            <person name="Miller A.N."/>
            <person name="Grigoriev I.V."/>
            <person name="Debuchy R."/>
            <person name="Gladieux P."/>
            <person name="Thoren M.H."/>
            <person name="Johannesson H."/>
        </authorList>
    </citation>
    <scope>NUCLEOTIDE SEQUENCE</scope>
    <source>
        <strain evidence="8">CBS 118394</strain>
    </source>
</reference>
<evidence type="ECO:0000313" key="8">
    <source>
        <dbReference type="EMBL" id="KAK3325920.1"/>
    </source>
</evidence>
<feature type="transmembrane region" description="Helical" evidence="6">
    <location>
        <begin position="431"/>
        <end position="452"/>
    </location>
</feature>
<evidence type="ECO:0000259" key="7">
    <source>
        <dbReference type="PROSITE" id="PS50850"/>
    </source>
</evidence>
<evidence type="ECO:0000256" key="2">
    <source>
        <dbReference type="ARBA" id="ARBA00022448"/>
    </source>
</evidence>
<keyword evidence="4 6" id="KW-1133">Transmembrane helix</keyword>
<dbReference type="FunFam" id="1.20.1250.20:FF:000057">
    <property type="entry name" value="MFS general substrate transporter"/>
    <property type="match status" value="1"/>
</dbReference>
<evidence type="ECO:0000256" key="3">
    <source>
        <dbReference type="ARBA" id="ARBA00022692"/>
    </source>
</evidence>
<feature type="transmembrane region" description="Helical" evidence="6">
    <location>
        <begin position="102"/>
        <end position="122"/>
    </location>
</feature>
<dbReference type="InterPro" id="IPR020846">
    <property type="entry name" value="MFS_dom"/>
</dbReference>
<keyword evidence="5 6" id="KW-0472">Membrane</keyword>
<keyword evidence="2" id="KW-0813">Transport</keyword>
<evidence type="ECO:0000256" key="6">
    <source>
        <dbReference type="SAM" id="Phobius"/>
    </source>
</evidence>
<dbReference type="EMBL" id="JAUEDM010000002">
    <property type="protein sequence ID" value="KAK3325920.1"/>
    <property type="molecule type" value="Genomic_DNA"/>
</dbReference>
<evidence type="ECO:0000256" key="5">
    <source>
        <dbReference type="ARBA" id="ARBA00023136"/>
    </source>
</evidence>
<dbReference type="InterPro" id="IPR036259">
    <property type="entry name" value="MFS_trans_sf"/>
</dbReference>
<organism evidence="8 9">
    <name type="scientific">Apodospora peruviana</name>
    <dbReference type="NCBI Taxonomy" id="516989"/>
    <lineage>
        <taxon>Eukaryota</taxon>
        <taxon>Fungi</taxon>
        <taxon>Dikarya</taxon>
        <taxon>Ascomycota</taxon>
        <taxon>Pezizomycotina</taxon>
        <taxon>Sordariomycetes</taxon>
        <taxon>Sordariomycetidae</taxon>
        <taxon>Sordariales</taxon>
        <taxon>Lasiosphaeriaceae</taxon>
        <taxon>Apodospora</taxon>
    </lineage>
</organism>
<feature type="transmembrane region" description="Helical" evidence="6">
    <location>
        <begin position="312"/>
        <end position="330"/>
    </location>
</feature>
<comment type="subcellular location">
    <subcellularLocation>
        <location evidence="1">Membrane</location>
        <topology evidence="1">Multi-pass membrane protein</topology>
    </subcellularLocation>
</comment>
<comment type="caution">
    <text evidence="8">The sequence shown here is derived from an EMBL/GenBank/DDBJ whole genome shotgun (WGS) entry which is preliminary data.</text>
</comment>
<accession>A0AAE0IJ71</accession>
<feature type="transmembrane region" description="Helical" evidence="6">
    <location>
        <begin position="196"/>
        <end position="218"/>
    </location>
</feature>
<dbReference type="AlphaFoldDB" id="A0AAE0IJ71"/>
<dbReference type="PROSITE" id="PS50850">
    <property type="entry name" value="MFS"/>
    <property type="match status" value="1"/>
</dbReference>
<sequence>MGPSEKSLTLDDESTGAVSWTPEAERRLVRKIDICLLPTLWIMSLLSWMDRANLGNANIAGLNSDLQLSSTRFSMALISYYLGYIVWVPISGLLVARTKPSLYLPTIMFLWGVVTAGTSAITTYPQLVVMRVLVGILESGLTPGMVFIFSCWYLPSEFGKRSSWFVTSAQIGGIFGGLIAGGLMANLEGVRGIRGWRWLFIVEGAVTMVVAAIAAFILPDYPSSTPRLSEEEKYIAARRLEDAGMNTVGSISSGERLTIGAAITGTFKNWKTYALCTTSVFHSGTLIMTYFYPVLVKGLGYKDPIMAQYMTAPIWAVGFVFTMAAGFLTDRAPRYRGLVVSSSLMFLAIMGVAVCAVYDFTVRYVLLAFMTGGIWSAYSQVLAYAGELFSDVHPDVRAFAIATDSLTSQTGYLYGAYLFPAENAPKHLLGFGMVVAMAGVSSICYFLIWMVASGKLKRHYAGQESD</sequence>
<evidence type="ECO:0000256" key="4">
    <source>
        <dbReference type="ARBA" id="ARBA00022989"/>
    </source>
</evidence>
<evidence type="ECO:0000256" key="1">
    <source>
        <dbReference type="ARBA" id="ARBA00004141"/>
    </source>
</evidence>
<keyword evidence="3 6" id="KW-0812">Transmembrane</keyword>
<feature type="transmembrane region" description="Helical" evidence="6">
    <location>
        <begin position="337"/>
        <end position="358"/>
    </location>
</feature>
<evidence type="ECO:0000313" key="9">
    <source>
        <dbReference type="Proteomes" id="UP001283341"/>
    </source>
</evidence>
<feature type="transmembrane region" description="Helical" evidence="6">
    <location>
        <begin position="128"/>
        <end position="152"/>
    </location>
</feature>
<feature type="transmembrane region" description="Helical" evidence="6">
    <location>
        <begin position="73"/>
        <end position="95"/>
    </location>
</feature>
<feature type="transmembrane region" description="Helical" evidence="6">
    <location>
        <begin position="164"/>
        <end position="184"/>
    </location>
</feature>
<dbReference type="PANTHER" id="PTHR43791">
    <property type="entry name" value="PERMEASE-RELATED"/>
    <property type="match status" value="1"/>
</dbReference>
<dbReference type="Proteomes" id="UP001283341">
    <property type="component" value="Unassembled WGS sequence"/>
</dbReference>
<dbReference type="GO" id="GO:0016020">
    <property type="term" value="C:membrane"/>
    <property type="evidence" value="ECO:0007669"/>
    <property type="project" value="UniProtKB-SubCell"/>
</dbReference>
<name>A0AAE0IJ71_9PEZI</name>
<gene>
    <name evidence="8" type="ORF">B0H66DRAFT_600054</name>
</gene>
<dbReference type="GO" id="GO:0022857">
    <property type="term" value="F:transmembrane transporter activity"/>
    <property type="evidence" value="ECO:0007669"/>
    <property type="project" value="InterPro"/>
</dbReference>
<dbReference type="PANTHER" id="PTHR43791:SF38">
    <property type="entry name" value="MAJOR FACILITATOR SUPERFAMILY (MFS) PROFILE DOMAIN-CONTAINING PROTEIN"/>
    <property type="match status" value="1"/>
</dbReference>